<proteinExistence type="predicted"/>
<dbReference type="InterPro" id="IPR016161">
    <property type="entry name" value="Ald_DH/histidinol_DH"/>
</dbReference>
<gene>
    <name evidence="4" type="ORF">NI17_018940</name>
</gene>
<dbReference type="AlphaFoldDB" id="A0AA97LVT5"/>
<evidence type="ECO:0000259" key="3">
    <source>
        <dbReference type="Pfam" id="PF00171"/>
    </source>
</evidence>
<dbReference type="Gene3D" id="3.40.605.10">
    <property type="entry name" value="Aldehyde Dehydrogenase, Chain A, domain 1"/>
    <property type="match status" value="1"/>
</dbReference>
<evidence type="ECO:0000256" key="1">
    <source>
        <dbReference type="ARBA" id="ARBA00023002"/>
    </source>
</evidence>
<dbReference type="Pfam" id="PF00171">
    <property type="entry name" value="Aldedh"/>
    <property type="match status" value="1"/>
</dbReference>
<keyword evidence="1" id="KW-0560">Oxidoreductase</keyword>
<evidence type="ECO:0000313" key="4">
    <source>
        <dbReference type="EMBL" id="UOE18831.1"/>
    </source>
</evidence>
<dbReference type="SUPFAM" id="SSF53720">
    <property type="entry name" value="ALDH-like"/>
    <property type="match status" value="1"/>
</dbReference>
<dbReference type="KEGG" id="thao:NI17_018940"/>
<protein>
    <submittedName>
        <fullName evidence="4">Aldehyde dehydrogenase family protein</fullName>
    </submittedName>
</protein>
<feature type="domain" description="Aldehyde dehydrogenase" evidence="3">
    <location>
        <begin position="36"/>
        <end position="241"/>
    </location>
</feature>
<dbReference type="EMBL" id="CP063196">
    <property type="protein sequence ID" value="UOE18831.1"/>
    <property type="molecule type" value="Genomic_DNA"/>
</dbReference>
<dbReference type="InterPro" id="IPR016162">
    <property type="entry name" value="Ald_DH_N"/>
</dbReference>
<dbReference type="RefSeq" id="WP_068691564.1">
    <property type="nucleotide sequence ID" value="NZ_CP063196.1"/>
</dbReference>
<sequence length="268" mass="27265">MTEFTGDPATRATVAASPDGASARSAPGDSYPVTSSDGTPLGHVPRASQEDAHEAVRAARTAFGGWAEHAADRRARSLVRVAEALRDRHARLVQEVVDADGVAPDLAERLVTTAADRWTHYADRIIGGACDGKAPVGVVAIVAPPFGPLLGLVSLLAPVVAGGNTAVVVASERAPLPALTLAEALAEAELPDGVVGILTGRTAELAPLLTAHADVDAVDLTGAGESAAALASDSTAAAKRVLRPEGRVDWFADPGTARVTAFLREAAS</sequence>
<accession>A0AA97LVT5</accession>
<dbReference type="GO" id="GO:0016491">
    <property type="term" value="F:oxidoreductase activity"/>
    <property type="evidence" value="ECO:0007669"/>
    <property type="project" value="UniProtKB-KW"/>
</dbReference>
<evidence type="ECO:0000313" key="5">
    <source>
        <dbReference type="Proteomes" id="UP000265719"/>
    </source>
</evidence>
<evidence type="ECO:0000256" key="2">
    <source>
        <dbReference type="SAM" id="MobiDB-lite"/>
    </source>
</evidence>
<reference evidence="4" key="1">
    <citation type="submission" date="2020-10" db="EMBL/GenBank/DDBJ databases">
        <title>De novo genome project of the cellulose decomposer Thermobifida halotolerans type strain.</title>
        <authorList>
            <person name="Nagy I."/>
            <person name="Horvath B."/>
            <person name="Kukolya J."/>
            <person name="Nagy I."/>
            <person name="Orsini M."/>
        </authorList>
    </citation>
    <scope>NUCLEOTIDE SEQUENCE</scope>
    <source>
        <strain evidence="4">DSM 44931</strain>
    </source>
</reference>
<dbReference type="PANTHER" id="PTHR11699">
    <property type="entry name" value="ALDEHYDE DEHYDROGENASE-RELATED"/>
    <property type="match status" value="1"/>
</dbReference>
<keyword evidence="5" id="KW-1185">Reference proteome</keyword>
<dbReference type="Proteomes" id="UP000265719">
    <property type="component" value="Chromosome"/>
</dbReference>
<name>A0AA97LVT5_9ACTN</name>
<organism evidence="4 5">
    <name type="scientific">Thermobifida halotolerans</name>
    <dbReference type="NCBI Taxonomy" id="483545"/>
    <lineage>
        <taxon>Bacteria</taxon>
        <taxon>Bacillati</taxon>
        <taxon>Actinomycetota</taxon>
        <taxon>Actinomycetes</taxon>
        <taxon>Streptosporangiales</taxon>
        <taxon>Nocardiopsidaceae</taxon>
        <taxon>Thermobifida</taxon>
    </lineage>
</organism>
<feature type="region of interest" description="Disordered" evidence="2">
    <location>
        <begin position="1"/>
        <end position="50"/>
    </location>
</feature>
<dbReference type="InterPro" id="IPR015590">
    <property type="entry name" value="Aldehyde_DH_dom"/>
</dbReference>